<dbReference type="Pfam" id="PF00015">
    <property type="entry name" value="MCPsignal"/>
    <property type="match status" value="1"/>
</dbReference>
<organism evidence="7 8">
    <name type="scientific">Clostridium scatologenes</name>
    <dbReference type="NCBI Taxonomy" id="1548"/>
    <lineage>
        <taxon>Bacteria</taxon>
        <taxon>Bacillati</taxon>
        <taxon>Bacillota</taxon>
        <taxon>Clostridia</taxon>
        <taxon>Eubacteriales</taxon>
        <taxon>Clostridiaceae</taxon>
        <taxon>Clostridium</taxon>
    </lineage>
</organism>
<dbReference type="GO" id="GO:0007165">
    <property type="term" value="P:signal transduction"/>
    <property type="evidence" value="ECO:0007669"/>
    <property type="project" value="UniProtKB-KW"/>
</dbReference>
<keyword evidence="4" id="KW-0472">Membrane</keyword>
<dbReference type="InterPro" id="IPR004090">
    <property type="entry name" value="Chemotax_Me-accpt_rcpt"/>
</dbReference>
<sequence length="570" mass="61216">MNFFRNLKIAQKISFLAISFLVFLLIMGVASVKQLSLVNIGIKELSESRMAPIVKLENMKSNVEYIRTKSSSLMDASDENTKNAIKSDVANKVASIDKSLSEYKSDADYKTLLDNYDKFIAAKDEFIKTAGQQGAISGANGSSGPNDAANFDKAKTALTASFDEIINNHVKSANNTYDQSKKIFGLTLMILISILVICMVITLILSVIIIRETVNPIKKVTKKLKEISESNGDLTQRIGYNSKDEMGDLSRSFDMFMDKLHSIIKEVSVSAETVTSLSENLSDATTATTQSLDSIAGTVSEISSSTSDGAAVSEETSASLAEVAKFSESTSVATKNTSINSKKAKEIAEEGAGKISEVVSSITDIASSSKEVSMIISDLDISSKRIGEIIEIITGISAQTNMLALNAAIEAARAGEAGKGFSVVADEIRKLADESNNAAAQISELVKENQLKSASAVNSFEHVEVKVSHGVTKASEVGESMQSIIYNIQDIVNQIEQINNANEQQAKSTKEIEMAINTIASSSSEIAGGTENISASIEEQLSTMSDIEKNTKHLSEMSKKLIKMTSGFKL</sequence>
<dbReference type="SMART" id="SM00304">
    <property type="entry name" value="HAMP"/>
    <property type="match status" value="1"/>
</dbReference>
<gene>
    <name evidence="7" type="ORF">CSCA_3580</name>
</gene>
<dbReference type="InterPro" id="IPR024478">
    <property type="entry name" value="HlyB_4HB_MCP"/>
</dbReference>
<dbReference type="Proteomes" id="UP000033115">
    <property type="component" value="Chromosome"/>
</dbReference>
<dbReference type="PROSITE" id="PS50885">
    <property type="entry name" value="HAMP"/>
    <property type="match status" value="1"/>
</dbReference>
<feature type="transmembrane region" description="Helical" evidence="4">
    <location>
        <begin position="183"/>
        <end position="210"/>
    </location>
</feature>
<dbReference type="GO" id="GO:0004888">
    <property type="term" value="F:transmembrane signaling receptor activity"/>
    <property type="evidence" value="ECO:0007669"/>
    <property type="project" value="InterPro"/>
</dbReference>
<accession>A0A0E3K2T0</accession>
<dbReference type="PANTHER" id="PTHR32089:SF112">
    <property type="entry name" value="LYSOZYME-LIKE PROTEIN-RELATED"/>
    <property type="match status" value="1"/>
</dbReference>
<evidence type="ECO:0000256" key="3">
    <source>
        <dbReference type="PROSITE-ProRule" id="PRU00284"/>
    </source>
</evidence>
<name>A0A0E3K2T0_CLOSL</name>
<keyword evidence="8" id="KW-1185">Reference proteome</keyword>
<dbReference type="KEGG" id="csq:CSCA_3580"/>
<keyword evidence="4" id="KW-1133">Transmembrane helix</keyword>
<dbReference type="InterPro" id="IPR003660">
    <property type="entry name" value="HAMP_dom"/>
</dbReference>
<evidence type="ECO:0000256" key="1">
    <source>
        <dbReference type="ARBA" id="ARBA00023224"/>
    </source>
</evidence>
<comment type="similarity">
    <text evidence="2">Belongs to the methyl-accepting chemotaxis (MCP) protein family.</text>
</comment>
<evidence type="ECO:0000259" key="5">
    <source>
        <dbReference type="PROSITE" id="PS50111"/>
    </source>
</evidence>
<dbReference type="PRINTS" id="PR00260">
    <property type="entry name" value="CHEMTRNSDUCR"/>
</dbReference>
<dbReference type="GO" id="GO:0006935">
    <property type="term" value="P:chemotaxis"/>
    <property type="evidence" value="ECO:0007669"/>
    <property type="project" value="InterPro"/>
</dbReference>
<dbReference type="GO" id="GO:0016020">
    <property type="term" value="C:membrane"/>
    <property type="evidence" value="ECO:0007669"/>
    <property type="project" value="InterPro"/>
</dbReference>
<keyword evidence="1 3" id="KW-0807">Transducer</keyword>
<evidence type="ECO:0000259" key="6">
    <source>
        <dbReference type="PROSITE" id="PS50885"/>
    </source>
</evidence>
<dbReference type="HOGENOM" id="CLU_000445_107_27_9"/>
<dbReference type="SMART" id="SM00283">
    <property type="entry name" value="MA"/>
    <property type="match status" value="1"/>
</dbReference>
<evidence type="ECO:0000256" key="4">
    <source>
        <dbReference type="SAM" id="Phobius"/>
    </source>
</evidence>
<proteinExistence type="inferred from homology"/>
<dbReference type="AlphaFoldDB" id="A0A0E3K2T0"/>
<protein>
    <submittedName>
        <fullName evidence="7">Methyl-accepting chemotaxis sensory transducer</fullName>
    </submittedName>
</protein>
<evidence type="ECO:0000313" key="7">
    <source>
        <dbReference type="EMBL" id="AKA70705.1"/>
    </source>
</evidence>
<dbReference type="STRING" id="1548.CSCA_3580"/>
<dbReference type="EMBL" id="CP009933">
    <property type="protein sequence ID" value="AKA70705.1"/>
    <property type="molecule type" value="Genomic_DNA"/>
</dbReference>
<dbReference type="PROSITE" id="PS50111">
    <property type="entry name" value="CHEMOTAXIS_TRANSDUC_2"/>
    <property type="match status" value="1"/>
</dbReference>
<dbReference type="CDD" id="cd06225">
    <property type="entry name" value="HAMP"/>
    <property type="match status" value="1"/>
</dbReference>
<dbReference type="PANTHER" id="PTHR32089">
    <property type="entry name" value="METHYL-ACCEPTING CHEMOTAXIS PROTEIN MCPB"/>
    <property type="match status" value="1"/>
</dbReference>
<dbReference type="Pfam" id="PF12729">
    <property type="entry name" value="4HB_MCP_1"/>
    <property type="match status" value="1"/>
</dbReference>
<dbReference type="SUPFAM" id="SSF58104">
    <property type="entry name" value="Methyl-accepting chemotaxis protein (MCP) signaling domain"/>
    <property type="match status" value="1"/>
</dbReference>
<dbReference type="Gene3D" id="6.10.340.10">
    <property type="match status" value="1"/>
</dbReference>
<dbReference type="Gene3D" id="1.10.287.950">
    <property type="entry name" value="Methyl-accepting chemotaxis protein"/>
    <property type="match status" value="1"/>
</dbReference>
<dbReference type="InterPro" id="IPR004089">
    <property type="entry name" value="MCPsignal_dom"/>
</dbReference>
<reference evidence="7 8" key="1">
    <citation type="journal article" date="2015" name="J. Biotechnol.">
        <title>Complete genome sequence of a malodorant-producing acetogen, Clostridium scatologenes ATCC 25775(T).</title>
        <authorList>
            <person name="Zhu Z."/>
            <person name="Guo T."/>
            <person name="Zheng H."/>
            <person name="Song T."/>
            <person name="Ouyang P."/>
            <person name="Xie J."/>
        </authorList>
    </citation>
    <scope>NUCLEOTIDE SEQUENCE [LARGE SCALE GENOMIC DNA]</scope>
    <source>
        <strain evidence="7 8">ATCC 25775</strain>
    </source>
</reference>
<dbReference type="RefSeq" id="WP_029160819.1">
    <property type="nucleotide sequence ID" value="NZ_CP009933.1"/>
</dbReference>
<dbReference type="Pfam" id="PF00672">
    <property type="entry name" value="HAMP"/>
    <property type="match status" value="1"/>
</dbReference>
<keyword evidence="4" id="KW-0812">Transmembrane</keyword>
<feature type="domain" description="Methyl-accepting transducer" evidence="5">
    <location>
        <begin position="284"/>
        <end position="520"/>
    </location>
</feature>
<feature type="domain" description="HAMP" evidence="6">
    <location>
        <begin position="211"/>
        <end position="265"/>
    </location>
</feature>
<evidence type="ECO:0000256" key="2">
    <source>
        <dbReference type="ARBA" id="ARBA00029447"/>
    </source>
</evidence>
<evidence type="ECO:0000313" key="8">
    <source>
        <dbReference type="Proteomes" id="UP000033115"/>
    </source>
</evidence>